<evidence type="ECO:0000313" key="3">
    <source>
        <dbReference type="Proteomes" id="UP000291343"/>
    </source>
</evidence>
<sequence length="210" mass="23983">MCRLLAGRIAKLFRQSFRRSMRRIQHAFNQNEEANGGAATLDRVVSQSAPPPPEYSAVLVEINRSSTGGASSEPHVPQMTSSDLTACEVATILRSSFRRAVRDSSSSEQLVDAALPISRDSVIIGQHKPNNEPLAGIVKQEKQKFTQNIEGEEEKKEKKQKEKKKRKKKQKEKKKESEETEGEEEKKEEEENKEKKKKKKKKKKRKKKKK</sequence>
<dbReference type="OrthoDB" id="6366319at2759"/>
<protein>
    <submittedName>
        <fullName evidence="2">Uncharacterized protein</fullName>
    </submittedName>
</protein>
<name>A0A482XK72_LAOST</name>
<comment type="caution">
    <text evidence="2">The sequence shown here is derived from an EMBL/GenBank/DDBJ whole genome shotgun (WGS) entry which is preliminary data.</text>
</comment>
<dbReference type="Proteomes" id="UP000291343">
    <property type="component" value="Unassembled WGS sequence"/>
</dbReference>
<feature type="compositionally biased region" description="Basic residues" evidence="1">
    <location>
        <begin position="161"/>
        <end position="172"/>
    </location>
</feature>
<evidence type="ECO:0000256" key="1">
    <source>
        <dbReference type="SAM" id="MobiDB-lite"/>
    </source>
</evidence>
<dbReference type="AlphaFoldDB" id="A0A482XK72"/>
<feature type="compositionally biased region" description="Basic residues" evidence="1">
    <location>
        <begin position="195"/>
        <end position="210"/>
    </location>
</feature>
<dbReference type="InParanoid" id="A0A482XK72"/>
<feature type="compositionally biased region" description="Acidic residues" evidence="1">
    <location>
        <begin position="178"/>
        <end position="188"/>
    </location>
</feature>
<proteinExistence type="predicted"/>
<keyword evidence="3" id="KW-1185">Reference proteome</keyword>
<evidence type="ECO:0000313" key="2">
    <source>
        <dbReference type="EMBL" id="RZF46485.1"/>
    </source>
</evidence>
<gene>
    <name evidence="2" type="ORF">LSTR_LSTR007601</name>
</gene>
<organism evidence="2 3">
    <name type="scientific">Laodelphax striatellus</name>
    <name type="common">Small brown planthopper</name>
    <name type="synonym">Delphax striatella</name>
    <dbReference type="NCBI Taxonomy" id="195883"/>
    <lineage>
        <taxon>Eukaryota</taxon>
        <taxon>Metazoa</taxon>
        <taxon>Ecdysozoa</taxon>
        <taxon>Arthropoda</taxon>
        <taxon>Hexapoda</taxon>
        <taxon>Insecta</taxon>
        <taxon>Pterygota</taxon>
        <taxon>Neoptera</taxon>
        <taxon>Paraneoptera</taxon>
        <taxon>Hemiptera</taxon>
        <taxon>Auchenorrhyncha</taxon>
        <taxon>Fulgoroidea</taxon>
        <taxon>Delphacidae</taxon>
        <taxon>Criomorphinae</taxon>
        <taxon>Laodelphax</taxon>
    </lineage>
</organism>
<reference evidence="2 3" key="1">
    <citation type="journal article" date="2017" name="Gigascience">
        <title>Genome sequence of the small brown planthopper, Laodelphax striatellus.</title>
        <authorList>
            <person name="Zhu J."/>
            <person name="Jiang F."/>
            <person name="Wang X."/>
            <person name="Yang P."/>
            <person name="Bao Y."/>
            <person name="Zhao W."/>
            <person name="Wang W."/>
            <person name="Lu H."/>
            <person name="Wang Q."/>
            <person name="Cui N."/>
            <person name="Li J."/>
            <person name="Chen X."/>
            <person name="Luo L."/>
            <person name="Yu J."/>
            <person name="Kang L."/>
            <person name="Cui F."/>
        </authorList>
    </citation>
    <scope>NUCLEOTIDE SEQUENCE [LARGE SCALE GENOMIC DNA]</scope>
    <source>
        <strain evidence="2">Lst14</strain>
    </source>
</reference>
<dbReference type="EMBL" id="QKKF02006189">
    <property type="protein sequence ID" value="RZF46485.1"/>
    <property type="molecule type" value="Genomic_DNA"/>
</dbReference>
<feature type="region of interest" description="Disordered" evidence="1">
    <location>
        <begin position="147"/>
        <end position="210"/>
    </location>
</feature>
<accession>A0A482XK72</accession>